<evidence type="ECO:0000256" key="2">
    <source>
        <dbReference type="ARBA" id="ARBA00022803"/>
    </source>
</evidence>
<dbReference type="PANTHER" id="PTHR15704:SF7">
    <property type="entry name" value="SUPERKILLER COMPLEX PROTEIN 3"/>
    <property type="match status" value="1"/>
</dbReference>
<dbReference type="PANTHER" id="PTHR15704">
    <property type="entry name" value="SUPERKILLER 3 PROTEIN-RELATED"/>
    <property type="match status" value="1"/>
</dbReference>
<dbReference type="GO" id="GO:0006401">
    <property type="term" value="P:RNA catabolic process"/>
    <property type="evidence" value="ECO:0007669"/>
    <property type="project" value="InterPro"/>
</dbReference>
<gene>
    <name evidence="5" type="primary">SKI3</name>
    <name evidence="5" type="ORF">DL546_005983</name>
</gene>
<organism evidence="5 6">
    <name type="scientific">Coniochaeta pulveracea</name>
    <dbReference type="NCBI Taxonomy" id="177199"/>
    <lineage>
        <taxon>Eukaryota</taxon>
        <taxon>Fungi</taxon>
        <taxon>Dikarya</taxon>
        <taxon>Ascomycota</taxon>
        <taxon>Pezizomycotina</taxon>
        <taxon>Sordariomycetes</taxon>
        <taxon>Sordariomycetidae</taxon>
        <taxon>Coniochaetales</taxon>
        <taxon>Coniochaetaceae</taxon>
        <taxon>Coniochaeta</taxon>
    </lineage>
</organism>
<dbReference type="InterPro" id="IPR040962">
    <property type="entry name" value="TPR_22"/>
</dbReference>
<dbReference type="InterPro" id="IPR011990">
    <property type="entry name" value="TPR-like_helical_dom_sf"/>
</dbReference>
<protein>
    <submittedName>
        <fullName evidence="5">Superkiller protein 3</fullName>
    </submittedName>
</protein>
<feature type="repeat" description="TPR" evidence="3">
    <location>
        <begin position="998"/>
        <end position="1031"/>
    </location>
</feature>
<name>A0A420Y9F6_9PEZI</name>
<reference evidence="5 6" key="1">
    <citation type="submission" date="2018-08" db="EMBL/GenBank/DDBJ databases">
        <title>Draft genome of the lignicolous fungus Coniochaeta pulveracea.</title>
        <authorList>
            <person name="Borstlap C.J."/>
            <person name="De Witt R.N."/>
            <person name="Botha A."/>
            <person name="Volschenk H."/>
        </authorList>
    </citation>
    <scope>NUCLEOTIDE SEQUENCE [LARGE SCALE GENOMIC DNA]</scope>
    <source>
        <strain evidence="5 6">CAB683</strain>
    </source>
</reference>
<evidence type="ECO:0000256" key="4">
    <source>
        <dbReference type="SAM" id="MobiDB-lite"/>
    </source>
</evidence>
<sequence length="1428" mass="158510">MSTNALLKQAKEAITKSNWDAAIEKAQEVIERDDKNYTAHTFLAYGLQKKDKLEEAEKAYLAATNRKPKDLPAWQGLVQLYQKVVPHSVGPRGATKLREYQHAATSLAELHRDAGDMYKCQDVVDKFIDSARINGRPEQYVEALELILPESPLYSALEGRLPNPAKTYETMAQIIGESDSKQINTLIGERRTRIGAKVGEVTLEVKREVFTKSRLADLYRKIIDWSNDDDIRRTYEEKLLQYCHERLLAFPPGEEKSEELKTVLKLANDMVIIKHPFKMAWDIAIDWRDHKDIKEWDFHVLREYITFFPDSDLTRVLSGFLSCTISPFPSIREEDKKKPAKGKGAPEEDESSEDDDDGGAQTAYIPVTEEDRLITMTEGIASADSLFAYRLMGEYYQYLQEYESNVELMKKAKQHLEEESAKTGLSFGLTKDAYSLYLGTALVYYQSPRHHQAAKDLFDEVLSHDPLSTAALIGVGLIWEEEEEHDKAIDFLERALTRDQSNLRVRTEAAWVKALKGDYATGKDELEACIPLLSKDPNNKDLLAHTQYKLGYCIWHLDTSKAARKSREPGSAHSYFVDAIRNNLELAPAYTMLGFYYADYAKSKARARKCFMKALELSPSEVESAERLARTYADDGDWDAVELVAQRIIDSGKVKPPPGSKRKGISWPFSALGVAELNKQDYHKAVVSFQAALKVTPDDYHSLVGMGEGYYHCGRLVSATKAIARAQELEDEGKIDGDTWFTKFLLANIKRELGEYDAAIELYQQVIGTRPAEEGVIIALMQASVENAIDSLEKGFYGKAVQLAKENLAYATEVPTGIASSFNFWKAVADSCSVFSNIQGRVADFPIDAVKELLGSGDASEFQIMQDKDHIDTGVLFAEGLSPEDEKLGGDLTRSLHATILAHKRAVHLSSSDIHAQAVAYYNLGWAEHRAHSCLPVTMRKKASKYLSAAIWCFKRAIELEPGNSEFHNAFGVVTSIANPAVAQHSFVRSLHLNERNVQAWTNLGALALLENDFKIANEAFTRAQSTDPDYAAAWMGQGLVALLYGNIKEARTCFTHGMELSGSSAILPRRLYSISMFDHILSAPANLPIIALIQPIFALTQLQRLKPQDLAYGHLCALFHERVHDTADAIKILENVSDIYEAEYEATESKQAVERFCIAKTDLARSYLATGQYEKAIEALDMVLALSEEEGGELTEDERRKTRLSSHITMGLAQYFSGEAEEALASFESVLEETGGNPDAVCVLAQVLWATGQRERAAGVLRDAINRAPNHVQSALLLGVISLLSDDQKSLQSAVNELQRLRTSGEAASTVQQGAIGEVLRAIVMADPKSTEEDVLSEVQTDVLLRPYLPHGWSELSDVADADEAHKAAEMAVTLAKKGVPPKGELDADDLARAYAGTGRAADGQTAVIVAPWAKEGWTAISEAVRG</sequence>
<evidence type="ECO:0000256" key="3">
    <source>
        <dbReference type="PROSITE-ProRule" id="PRU00339"/>
    </source>
</evidence>
<dbReference type="Pfam" id="PF14559">
    <property type="entry name" value="TPR_19"/>
    <property type="match status" value="1"/>
</dbReference>
<dbReference type="SUPFAM" id="SSF48452">
    <property type="entry name" value="TPR-like"/>
    <property type="match status" value="4"/>
</dbReference>
<accession>A0A420Y9F6</accession>
<evidence type="ECO:0000313" key="6">
    <source>
        <dbReference type="Proteomes" id="UP000275385"/>
    </source>
</evidence>
<comment type="caution">
    <text evidence="5">The sequence shown here is derived from an EMBL/GenBank/DDBJ whole genome shotgun (WGS) entry which is preliminary data.</text>
</comment>
<dbReference type="InterPro" id="IPR039226">
    <property type="entry name" value="Ski3/TTC37"/>
</dbReference>
<dbReference type="OrthoDB" id="421075at2759"/>
<evidence type="ECO:0000256" key="1">
    <source>
        <dbReference type="ARBA" id="ARBA00022737"/>
    </source>
</evidence>
<dbReference type="Proteomes" id="UP000275385">
    <property type="component" value="Unassembled WGS sequence"/>
</dbReference>
<feature type="region of interest" description="Disordered" evidence="4">
    <location>
        <begin position="332"/>
        <end position="361"/>
    </location>
</feature>
<keyword evidence="2 3" id="KW-0802">TPR repeat</keyword>
<feature type="compositionally biased region" description="Acidic residues" evidence="4">
    <location>
        <begin position="347"/>
        <end position="358"/>
    </location>
</feature>
<proteinExistence type="predicted"/>
<dbReference type="EMBL" id="QVQW01000030">
    <property type="protein sequence ID" value="RKU44512.1"/>
    <property type="molecule type" value="Genomic_DNA"/>
</dbReference>
<keyword evidence="6" id="KW-1185">Reference proteome</keyword>
<dbReference type="Pfam" id="PF13181">
    <property type="entry name" value="TPR_8"/>
    <property type="match status" value="1"/>
</dbReference>
<feature type="repeat" description="TPR" evidence="3">
    <location>
        <begin position="740"/>
        <end position="773"/>
    </location>
</feature>
<dbReference type="Pfam" id="PF13176">
    <property type="entry name" value="TPR_7"/>
    <property type="match status" value="2"/>
</dbReference>
<feature type="repeat" description="TPR" evidence="3">
    <location>
        <begin position="666"/>
        <end position="699"/>
    </location>
</feature>
<dbReference type="SMART" id="SM00028">
    <property type="entry name" value="TPR"/>
    <property type="match status" value="12"/>
</dbReference>
<dbReference type="PROSITE" id="PS50005">
    <property type="entry name" value="TPR"/>
    <property type="match status" value="5"/>
</dbReference>
<dbReference type="GO" id="GO:0055087">
    <property type="term" value="C:Ski complex"/>
    <property type="evidence" value="ECO:0007669"/>
    <property type="project" value="InterPro"/>
</dbReference>
<dbReference type="InterPro" id="IPR019734">
    <property type="entry name" value="TPR_rpt"/>
</dbReference>
<feature type="repeat" description="TPR" evidence="3">
    <location>
        <begin position="469"/>
        <end position="502"/>
    </location>
</feature>
<keyword evidence="1" id="KW-0677">Repeat</keyword>
<dbReference type="STRING" id="177199.A0A420Y9F6"/>
<evidence type="ECO:0000313" key="5">
    <source>
        <dbReference type="EMBL" id="RKU44512.1"/>
    </source>
</evidence>
<feature type="repeat" description="TPR" evidence="3">
    <location>
        <begin position="1158"/>
        <end position="1191"/>
    </location>
</feature>
<dbReference type="Pfam" id="PF18833">
    <property type="entry name" value="TPR_22"/>
    <property type="match status" value="1"/>
</dbReference>
<dbReference type="Pfam" id="PF13432">
    <property type="entry name" value="TPR_16"/>
    <property type="match status" value="3"/>
</dbReference>
<dbReference type="Gene3D" id="1.25.40.10">
    <property type="entry name" value="Tetratricopeptide repeat domain"/>
    <property type="match status" value="5"/>
</dbReference>